<reference evidence="3" key="1">
    <citation type="journal article" date="2023" name="Mol. Biol. Evol.">
        <title>Third-Generation Sequencing Reveals the Adaptive Role of the Epigenome in Three Deep-Sea Polychaetes.</title>
        <authorList>
            <person name="Perez M."/>
            <person name="Aroh O."/>
            <person name="Sun Y."/>
            <person name="Lan Y."/>
            <person name="Juniper S.K."/>
            <person name="Young C.R."/>
            <person name="Angers B."/>
            <person name="Qian P.Y."/>
        </authorList>
    </citation>
    <scope>NUCLEOTIDE SEQUENCE</scope>
    <source>
        <strain evidence="3">R07B-5</strain>
    </source>
</reference>
<accession>A0AAD9PET9</accession>
<keyword evidence="2" id="KW-1133">Transmembrane helix</keyword>
<feature type="transmembrane region" description="Helical" evidence="2">
    <location>
        <begin position="252"/>
        <end position="280"/>
    </location>
</feature>
<keyword evidence="2" id="KW-0472">Membrane</keyword>
<dbReference type="AlphaFoldDB" id="A0AAD9PET9"/>
<proteinExistence type="predicted"/>
<protein>
    <submittedName>
        <fullName evidence="3">Uncharacterized protein</fullName>
    </submittedName>
</protein>
<organism evidence="3 4">
    <name type="scientific">Ridgeia piscesae</name>
    <name type="common">Tubeworm</name>
    <dbReference type="NCBI Taxonomy" id="27915"/>
    <lineage>
        <taxon>Eukaryota</taxon>
        <taxon>Metazoa</taxon>
        <taxon>Spiralia</taxon>
        <taxon>Lophotrochozoa</taxon>
        <taxon>Annelida</taxon>
        <taxon>Polychaeta</taxon>
        <taxon>Sedentaria</taxon>
        <taxon>Canalipalpata</taxon>
        <taxon>Sabellida</taxon>
        <taxon>Siboglinidae</taxon>
        <taxon>Ridgeia</taxon>
    </lineage>
</organism>
<feature type="transmembrane region" description="Helical" evidence="2">
    <location>
        <begin position="397"/>
        <end position="418"/>
    </location>
</feature>
<feature type="compositionally biased region" description="Basic residues" evidence="1">
    <location>
        <begin position="91"/>
        <end position="100"/>
    </location>
</feature>
<evidence type="ECO:0000313" key="3">
    <source>
        <dbReference type="EMBL" id="KAK2193473.1"/>
    </source>
</evidence>
<feature type="transmembrane region" description="Helical" evidence="2">
    <location>
        <begin position="473"/>
        <end position="493"/>
    </location>
</feature>
<evidence type="ECO:0000256" key="2">
    <source>
        <dbReference type="SAM" id="Phobius"/>
    </source>
</evidence>
<feature type="compositionally biased region" description="Basic and acidic residues" evidence="1">
    <location>
        <begin position="47"/>
        <end position="56"/>
    </location>
</feature>
<feature type="compositionally biased region" description="Low complexity" evidence="1">
    <location>
        <begin position="73"/>
        <end position="89"/>
    </location>
</feature>
<feature type="transmembrane region" description="Helical" evidence="2">
    <location>
        <begin position="193"/>
        <end position="213"/>
    </location>
</feature>
<keyword evidence="2" id="KW-0812">Transmembrane</keyword>
<evidence type="ECO:0000256" key="1">
    <source>
        <dbReference type="SAM" id="MobiDB-lite"/>
    </source>
</evidence>
<feature type="transmembrane region" description="Helical" evidence="2">
    <location>
        <begin position="219"/>
        <end position="240"/>
    </location>
</feature>
<feature type="transmembrane region" description="Helical" evidence="2">
    <location>
        <begin position="425"/>
        <end position="453"/>
    </location>
</feature>
<feature type="transmembrane region" description="Helical" evidence="2">
    <location>
        <begin position="373"/>
        <end position="391"/>
    </location>
</feature>
<name>A0AAD9PET9_RIDPI</name>
<gene>
    <name evidence="3" type="ORF">NP493_12g04008</name>
</gene>
<sequence length="517" mass="56458">MTLERHKSHLIPDVECTPEGIFVTDRDGSFALRGKRSGRTTPPADYDTYRSYDSARKQRAYKPRPLSHFSQESNNNTLTSSAASTMNSLGRKLRRSKSARGRLSDEKRFGSMGRSTVSSGGGTQRLRGGTPQMSAEMSASLSRAKKARSLDLSFKRKSDSGSFLRNGSTTFPLSAALTDIVLPQAKRITEQRLPGMFFVVDGLLLMLLGFIRMFVSWWHVYYCALWSGALVLLLGILGVTHRGDYLTKWKNGSYIAAGVLAACAVMGSTALSLAVIVPLLKNTVSSVNGTRVADLVDFTNMNGTATSTAVSADATVYATLALELCIMIMLLFNFFTLTAALMAVCNHWDAVYTSTGQCDFRGTPRFFNPLEQISLGQASLFLGILCLSVLTADTNVYFSPIWTAILVIAGGVCSMFHLRRVDVKWLGYVALFIQVCGILACAAALTFVALALVDDVEQIYTNSPITRRERGERITSICGEITYLIGMVVNIVFTSGILFRQSRIVCCQSCTSDNSTI</sequence>
<feature type="transmembrane region" description="Helical" evidence="2">
    <location>
        <begin position="320"/>
        <end position="344"/>
    </location>
</feature>
<keyword evidence="4" id="KW-1185">Reference proteome</keyword>
<evidence type="ECO:0000313" key="4">
    <source>
        <dbReference type="Proteomes" id="UP001209878"/>
    </source>
</evidence>
<dbReference type="EMBL" id="JAODUO010000012">
    <property type="protein sequence ID" value="KAK2193473.1"/>
    <property type="molecule type" value="Genomic_DNA"/>
</dbReference>
<dbReference type="Proteomes" id="UP001209878">
    <property type="component" value="Unassembled WGS sequence"/>
</dbReference>
<feature type="region of interest" description="Disordered" evidence="1">
    <location>
        <begin position="32"/>
        <end position="135"/>
    </location>
</feature>
<comment type="caution">
    <text evidence="3">The sequence shown here is derived from an EMBL/GenBank/DDBJ whole genome shotgun (WGS) entry which is preliminary data.</text>
</comment>